<proteinExistence type="predicted"/>
<name>X0REB3_9ZZZZ</name>
<reference evidence="1" key="1">
    <citation type="journal article" date="2014" name="Front. Microbiol.">
        <title>High frequency of phylogenetically diverse reductive dehalogenase-homologous genes in deep subseafloor sedimentary metagenomes.</title>
        <authorList>
            <person name="Kawai M."/>
            <person name="Futagami T."/>
            <person name="Toyoda A."/>
            <person name="Takaki Y."/>
            <person name="Nishi S."/>
            <person name="Hori S."/>
            <person name="Arai W."/>
            <person name="Tsubouchi T."/>
            <person name="Morono Y."/>
            <person name="Uchiyama I."/>
            <person name="Ito T."/>
            <person name="Fujiyama A."/>
            <person name="Inagaki F."/>
            <person name="Takami H."/>
        </authorList>
    </citation>
    <scope>NUCLEOTIDE SEQUENCE</scope>
    <source>
        <strain evidence="1">Expedition CK06-06</strain>
    </source>
</reference>
<accession>X0REB3</accession>
<gene>
    <name evidence="1" type="ORF">S01H1_16669</name>
</gene>
<sequence>MNNCHPKQLEAQPMDTGVSMCKECGDIIVDVDEQRKVIVALHEYLDKIPNFIKGIFIG</sequence>
<evidence type="ECO:0000313" key="1">
    <source>
        <dbReference type="EMBL" id="GAF67279.1"/>
    </source>
</evidence>
<protein>
    <submittedName>
        <fullName evidence="1">Uncharacterized protein</fullName>
    </submittedName>
</protein>
<dbReference type="AlphaFoldDB" id="X0REB3"/>
<comment type="caution">
    <text evidence="1">The sequence shown here is derived from an EMBL/GenBank/DDBJ whole genome shotgun (WGS) entry which is preliminary data.</text>
</comment>
<dbReference type="EMBL" id="BARS01008781">
    <property type="protein sequence ID" value="GAF67279.1"/>
    <property type="molecule type" value="Genomic_DNA"/>
</dbReference>
<organism evidence="1">
    <name type="scientific">marine sediment metagenome</name>
    <dbReference type="NCBI Taxonomy" id="412755"/>
    <lineage>
        <taxon>unclassified sequences</taxon>
        <taxon>metagenomes</taxon>
        <taxon>ecological metagenomes</taxon>
    </lineage>
</organism>